<gene>
    <name evidence="1" type="ORF">GA0061102_1003263</name>
</gene>
<evidence type="ECO:0000313" key="2">
    <source>
        <dbReference type="Proteomes" id="UP000199435"/>
    </source>
</evidence>
<reference evidence="2" key="1">
    <citation type="submission" date="2016-08" db="EMBL/GenBank/DDBJ databases">
        <authorList>
            <person name="Varghese N."/>
            <person name="Submissions Spin"/>
        </authorList>
    </citation>
    <scope>NUCLEOTIDE SEQUENCE [LARGE SCALE GENOMIC DNA]</scope>
    <source>
        <strain evidence="2">HAMBI 2971</strain>
    </source>
</reference>
<keyword evidence="2" id="KW-1185">Reference proteome</keyword>
<organism evidence="1 2">
    <name type="scientific">Rhizobium miluonense</name>
    <dbReference type="NCBI Taxonomy" id="411945"/>
    <lineage>
        <taxon>Bacteria</taxon>
        <taxon>Pseudomonadati</taxon>
        <taxon>Pseudomonadota</taxon>
        <taxon>Alphaproteobacteria</taxon>
        <taxon>Hyphomicrobiales</taxon>
        <taxon>Rhizobiaceae</taxon>
        <taxon>Rhizobium/Agrobacterium group</taxon>
        <taxon>Rhizobium</taxon>
    </lineage>
</organism>
<dbReference type="NCBIfam" id="TIGR03293">
    <property type="entry name" value="PhnG_redo"/>
    <property type="match status" value="1"/>
</dbReference>
<dbReference type="AlphaFoldDB" id="A0A1C3UH79"/>
<name>A0A1C3UH79_9HYPH</name>
<sequence>MTEEKTGDPVGAFYAHAQALEILAASRPASIKAAAEQLLDTLGGVDVVVNRTGLVMLPLTDTVQGTAFHLGEVLVSEAHIRVPERSAEGYGAVIGRDLEHAMAMAIIDAAIASNHRADIILELLNAERDRQQEEDRQLLRKVEATRVQMETF</sequence>
<dbReference type="STRING" id="411945.GA0061102_1003263"/>
<dbReference type="GO" id="GO:0019634">
    <property type="term" value="P:organic phosphonate metabolic process"/>
    <property type="evidence" value="ECO:0007669"/>
    <property type="project" value="InterPro"/>
</dbReference>
<dbReference type="OrthoDB" id="7948453at2"/>
<proteinExistence type="predicted"/>
<dbReference type="GO" id="GO:0015716">
    <property type="term" value="P:organic phosphonate transport"/>
    <property type="evidence" value="ECO:0007669"/>
    <property type="project" value="InterPro"/>
</dbReference>
<accession>A0A1C3UH79</accession>
<dbReference type="RefSeq" id="WP_092844716.1">
    <property type="nucleotide sequence ID" value="NZ_FMAH01000003.1"/>
</dbReference>
<protein>
    <submittedName>
        <fullName evidence="1">Alpha-D-ribose 1-methylphosphonate 5-triphosphate synthase subunit PhnG</fullName>
    </submittedName>
</protein>
<dbReference type="Proteomes" id="UP000199435">
    <property type="component" value="Unassembled WGS sequence"/>
</dbReference>
<dbReference type="Pfam" id="PF06754">
    <property type="entry name" value="PhnG"/>
    <property type="match status" value="1"/>
</dbReference>
<dbReference type="InterPro" id="IPR009609">
    <property type="entry name" value="Phosphonate_metab_PhnG"/>
</dbReference>
<evidence type="ECO:0000313" key="1">
    <source>
        <dbReference type="EMBL" id="SCB14775.1"/>
    </source>
</evidence>
<dbReference type="EMBL" id="FMAH01000003">
    <property type="protein sequence ID" value="SCB14775.1"/>
    <property type="molecule type" value="Genomic_DNA"/>
</dbReference>